<organism evidence="2 3">
    <name type="scientific">Tepidiforma bonchosmolovskayae</name>
    <dbReference type="NCBI Taxonomy" id="2601677"/>
    <lineage>
        <taxon>Bacteria</taxon>
        <taxon>Bacillati</taxon>
        <taxon>Chloroflexota</taxon>
        <taxon>Tepidiformia</taxon>
        <taxon>Tepidiformales</taxon>
        <taxon>Tepidiformaceae</taxon>
        <taxon>Tepidiforma</taxon>
    </lineage>
</organism>
<dbReference type="EMBL" id="CP042829">
    <property type="protein sequence ID" value="QFG02682.1"/>
    <property type="molecule type" value="Genomic_DNA"/>
</dbReference>
<reference evidence="2 3" key="1">
    <citation type="submission" date="2019-10" db="EMBL/GenBank/DDBJ databases">
        <title>Thermopilla bonchosmolovskayae gen. nov., sp. nov., a moderately thermophilic Chloroflexi bacterium from a Chukotka hot spring (Arctic, Russia), representing a novel classis Thermopillaia, which include previously uncultivated lineage OLB14.</title>
        <authorList>
            <person name="Kochetkova T.V."/>
            <person name="Zayulina K.S."/>
            <person name="Zhigarkov V.S."/>
            <person name="Minaev N.V."/>
            <person name="Novikov A."/>
            <person name="Toshchakov S.V."/>
            <person name="Elcheninov A.G."/>
            <person name="Kublanov I.V."/>
        </authorList>
    </citation>
    <scope>NUCLEOTIDE SEQUENCE [LARGE SCALE GENOMIC DNA]</scope>
    <source>
        <strain evidence="2 3">3753O</strain>
    </source>
</reference>
<proteinExistence type="predicted"/>
<feature type="signal peptide" evidence="1">
    <location>
        <begin position="1"/>
        <end position="17"/>
    </location>
</feature>
<evidence type="ECO:0000256" key="1">
    <source>
        <dbReference type="SAM" id="SignalP"/>
    </source>
</evidence>
<gene>
    <name evidence="2" type="ORF">Tbon_05035</name>
</gene>
<evidence type="ECO:0000313" key="3">
    <source>
        <dbReference type="Proteomes" id="UP000326331"/>
    </source>
</evidence>
<evidence type="ECO:0000313" key="2">
    <source>
        <dbReference type="EMBL" id="QFG02682.1"/>
    </source>
</evidence>
<feature type="chain" id="PRO_5046797847" evidence="1">
    <location>
        <begin position="18"/>
        <end position="214"/>
    </location>
</feature>
<keyword evidence="3" id="KW-1185">Reference proteome</keyword>
<protein>
    <submittedName>
        <fullName evidence="2">Colanic acid biosynthesis glycosyltransferase WcaL</fullName>
    </submittedName>
</protein>
<dbReference type="PROSITE" id="PS51257">
    <property type="entry name" value="PROKAR_LIPOPROTEIN"/>
    <property type="match status" value="1"/>
</dbReference>
<dbReference type="RefSeq" id="WP_158066607.1">
    <property type="nucleotide sequence ID" value="NZ_CP042829.1"/>
</dbReference>
<keyword evidence="1" id="KW-0732">Signal</keyword>
<dbReference type="Proteomes" id="UP000326331">
    <property type="component" value="Chromosome"/>
</dbReference>
<name>A0ABX6C081_9CHLR</name>
<sequence length="214" mass="22603">MRATTVMGLLAGLALLAAGCGSDGSSYPEGLPDDRYNLEAMSLLAEDLPPGFEKQTPGEFANEAWAAIFQTEDVEAKLRQLEAQGRLRNYVSLFGPKGLGPVLAVTAISTLYADAGAAERSLKEFACGLPIEAKVQLEPLLVPELGDGASGFLVRQSEADAPTFVDTTVCFRTGRVVHAIQATSVAGVEDIGFVIRLAERMLARTDAAFAKPEG</sequence>
<accession>A0ABX6C081</accession>